<dbReference type="Pfam" id="PF03634">
    <property type="entry name" value="TCP"/>
    <property type="match status" value="1"/>
</dbReference>
<dbReference type="OrthoDB" id="1911901at2759"/>
<accession>A0A8X7V8Y0</accession>
<dbReference type="InterPro" id="IPR017887">
    <property type="entry name" value="TF_TCP_subgr"/>
</dbReference>
<name>A0A8X7V8Y0_BRACI</name>
<comment type="caution">
    <text evidence="2">The sequence shown here is derived from an EMBL/GenBank/DDBJ whole genome shotgun (WGS) entry which is preliminary data.</text>
</comment>
<organism evidence="2 3">
    <name type="scientific">Brassica carinata</name>
    <name type="common">Ethiopian mustard</name>
    <name type="synonym">Abyssinian cabbage</name>
    <dbReference type="NCBI Taxonomy" id="52824"/>
    <lineage>
        <taxon>Eukaryota</taxon>
        <taxon>Viridiplantae</taxon>
        <taxon>Streptophyta</taxon>
        <taxon>Embryophyta</taxon>
        <taxon>Tracheophyta</taxon>
        <taxon>Spermatophyta</taxon>
        <taxon>Magnoliopsida</taxon>
        <taxon>eudicotyledons</taxon>
        <taxon>Gunneridae</taxon>
        <taxon>Pentapetalae</taxon>
        <taxon>rosids</taxon>
        <taxon>malvids</taxon>
        <taxon>Brassicales</taxon>
        <taxon>Brassicaceae</taxon>
        <taxon>Brassiceae</taxon>
        <taxon>Brassica</taxon>
    </lineage>
</organism>
<keyword evidence="3" id="KW-1185">Reference proteome</keyword>
<evidence type="ECO:0000313" key="2">
    <source>
        <dbReference type="EMBL" id="KAG2305221.1"/>
    </source>
</evidence>
<reference evidence="2 3" key="1">
    <citation type="submission" date="2020-02" db="EMBL/GenBank/DDBJ databases">
        <authorList>
            <person name="Ma Q."/>
            <person name="Huang Y."/>
            <person name="Song X."/>
            <person name="Pei D."/>
        </authorList>
    </citation>
    <scope>NUCLEOTIDE SEQUENCE [LARGE SCALE GENOMIC DNA]</scope>
    <source>
        <strain evidence="2">Sxm20200214</strain>
        <tissue evidence="2">Leaf</tissue>
    </source>
</reference>
<proteinExistence type="predicted"/>
<sequence length="143" mass="16242">MKDRHTKVAGWCRICLPYESRVSFSSQGHNSDSETIEWLLQQSEPASISTTTTRTVTIQSNFASLNISLRSSRSSLSTDQLRATPNSYYFHSPTLIIISIIRCLPRMSRFLLLKETSGGRGREEKERENLLVRKMLKGMLCLG</sequence>
<dbReference type="AlphaFoldDB" id="A0A8X7V8Y0"/>
<evidence type="ECO:0000259" key="1">
    <source>
        <dbReference type="Pfam" id="PF03634"/>
    </source>
</evidence>
<gene>
    <name evidence="2" type="ORF">Bca52824_033872</name>
</gene>
<evidence type="ECO:0000313" key="3">
    <source>
        <dbReference type="Proteomes" id="UP000886595"/>
    </source>
</evidence>
<protein>
    <recommendedName>
        <fullName evidence="1">TCP domain-containing protein</fullName>
    </recommendedName>
</protein>
<dbReference type="Proteomes" id="UP000886595">
    <property type="component" value="Unassembled WGS sequence"/>
</dbReference>
<dbReference type="EMBL" id="JAAMPC010000007">
    <property type="protein sequence ID" value="KAG2305221.1"/>
    <property type="molecule type" value="Genomic_DNA"/>
</dbReference>
<feature type="domain" description="TCP" evidence="1">
    <location>
        <begin position="2"/>
        <end position="83"/>
    </location>
</feature>